<dbReference type="Proteomes" id="UP000192927">
    <property type="component" value="Unassembled WGS sequence"/>
</dbReference>
<evidence type="ECO:0000256" key="1">
    <source>
        <dbReference type="SAM" id="MobiDB-lite"/>
    </source>
</evidence>
<dbReference type="EMBL" id="FWEW01003840">
    <property type="protein sequence ID" value="SLM41400.1"/>
    <property type="molecule type" value="Genomic_DNA"/>
</dbReference>
<accession>A0A1W5DEK4</accession>
<dbReference type="Pfam" id="PF10056">
    <property type="entry name" value="DUF2293"/>
    <property type="match status" value="1"/>
</dbReference>
<dbReference type="PANTHER" id="PTHR38113">
    <property type="match status" value="1"/>
</dbReference>
<evidence type="ECO:0000313" key="4">
    <source>
        <dbReference type="Proteomes" id="UP000192927"/>
    </source>
</evidence>
<dbReference type="InterPro" id="IPR018744">
    <property type="entry name" value="DUF2293"/>
</dbReference>
<feature type="domain" description="DUF2293" evidence="2">
    <location>
        <begin position="94"/>
        <end position="186"/>
    </location>
</feature>
<dbReference type="PANTHER" id="PTHR38113:SF2">
    <property type="entry name" value="DUF2293 DOMAIN-CONTAINING PROTEIN"/>
    <property type="match status" value="1"/>
</dbReference>
<reference evidence="4" key="1">
    <citation type="submission" date="2017-03" db="EMBL/GenBank/DDBJ databases">
        <authorList>
            <person name="Sharma R."/>
            <person name="Thines M."/>
        </authorList>
    </citation>
    <scope>NUCLEOTIDE SEQUENCE [LARGE SCALE GENOMIC DNA]</scope>
</reference>
<protein>
    <recommendedName>
        <fullName evidence="2">DUF2293 domain-containing protein</fullName>
    </recommendedName>
</protein>
<feature type="region of interest" description="Disordered" evidence="1">
    <location>
        <begin position="384"/>
        <end position="440"/>
    </location>
</feature>
<feature type="compositionally biased region" description="Polar residues" evidence="1">
    <location>
        <begin position="327"/>
        <end position="345"/>
    </location>
</feature>
<keyword evidence="4" id="KW-1185">Reference proteome</keyword>
<dbReference type="AlphaFoldDB" id="A0A1W5DEK4"/>
<organism evidence="3 4">
    <name type="scientific">Lasallia pustulata</name>
    <dbReference type="NCBI Taxonomy" id="136370"/>
    <lineage>
        <taxon>Eukaryota</taxon>
        <taxon>Fungi</taxon>
        <taxon>Dikarya</taxon>
        <taxon>Ascomycota</taxon>
        <taxon>Pezizomycotina</taxon>
        <taxon>Lecanoromycetes</taxon>
        <taxon>OSLEUM clade</taxon>
        <taxon>Umbilicariomycetidae</taxon>
        <taxon>Umbilicariales</taxon>
        <taxon>Umbilicariaceae</taxon>
        <taxon>Lasallia</taxon>
    </lineage>
</organism>
<feature type="region of interest" description="Disordered" evidence="1">
    <location>
        <begin position="187"/>
        <end position="213"/>
    </location>
</feature>
<name>A0A1W5DEK4_9LECA</name>
<sequence length="440" mass="48820">MFSYLKVTFTSQDTGGSVKPSRYHPTDLKSRELTRRSGKALFIVYNSKTNTQTGLHCPKEVFEEVSANAAATALSRKRNVVIKDQRDQANARSAILRLFPRISLQEVDIILGHGFAKGTGRVGRTGTLSMDEKVTMAVTAHVRHTHTSYDSILSGQDLRKATKSGRRNEARAQIKHDQDAVLKSWRGSKVTEPPKISRALGPAPREKKVNPKARHRAINITTSMVATETRKRHRTLDLTGETLPTSKRPKRRAAIAAEAILSQSQRRVSRQSSEDISEEYIDLPSDAAGNVDEDDDDSSDDFCKRPMSVTNQSPSTSKLVSSKRAYQPSSTNRAKTRQTMEQSQRSIDRTKKHRRGLEQRMKAAEDSSALANALDAVPDIIIIGGSHGDEHSSRRKQEEGAQSAEGDDDCVVLFECPAIKPPERRTDAETGVARHKRCKD</sequence>
<evidence type="ECO:0000259" key="2">
    <source>
        <dbReference type="Pfam" id="PF10056"/>
    </source>
</evidence>
<evidence type="ECO:0000313" key="3">
    <source>
        <dbReference type="EMBL" id="SLM41400.1"/>
    </source>
</evidence>
<feature type="compositionally biased region" description="Polar residues" evidence="1">
    <location>
        <begin position="308"/>
        <end position="320"/>
    </location>
</feature>
<feature type="compositionally biased region" description="Basic and acidic residues" evidence="1">
    <location>
        <begin position="387"/>
        <end position="399"/>
    </location>
</feature>
<feature type="region of interest" description="Disordered" evidence="1">
    <location>
        <begin position="262"/>
        <end position="356"/>
    </location>
</feature>
<feature type="compositionally biased region" description="Acidic residues" evidence="1">
    <location>
        <begin position="291"/>
        <end position="300"/>
    </location>
</feature>
<proteinExistence type="predicted"/>
<feature type="region of interest" description="Disordered" evidence="1">
    <location>
        <begin position="233"/>
        <end position="252"/>
    </location>
</feature>